<dbReference type="Proteomes" id="UP000001357">
    <property type="component" value="Unassembled WGS sequence"/>
</dbReference>
<feature type="region of interest" description="Disordered" evidence="1">
    <location>
        <begin position="247"/>
        <end position="266"/>
    </location>
</feature>
<dbReference type="SMART" id="SM00233">
    <property type="entry name" value="PH"/>
    <property type="match status" value="2"/>
</dbReference>
<evidence type="ECO:0000259" key="2">
    <source>
        <dbReference type="PROSITE" id="PS50003"/>
    </source>
</evidence>
<dbReference type="PANTHER" id="PTHR14336">
    <property type="entry name" value="TANDEM PH DOMAIN CONTAINING PROTEIN"/>
    <property type="match status" value="1"/>
</dbReference>
<sequence length="266" mass="30236">MPLPAKNWKQRWFTLVAPTIFNDAEIKPVQLIYYRDAKASTRLGIIEPRYAIAIREADALAPHNGFKYGFELEMPGRTYLLQSSTASEREEWIHMLQDCIEVGGKQRLIINPTFPCHPSTGGGADHLKLNLDLGLDLGPTLLADRPTSIVSSNDEDDTKVKSWKRRYFHLRGEYIVYYRAKGISPPLGQIDLNECVSVGERDDPTLQFAFEICTPERTFLLQAEAQEDRHMWLQAIRAVLSTREASRIEEGFDSDPAPEEHDPLPL</sequence>
<dbReference type="AlphaFoldDB" id="A9UQ24"/>
<dbReference type="InterPro" id="IPR001849">
    <property type="entry name" value="PH_domain"/>
</dbReference>
<dbReference type="FunCoup" id="A9UQ24">
    <property type="interactions" value="356"/>
</dbReference>
<dbReference type="GeneID" id="5887810"/>
<feature type="domain" description="PH" evidence="2">
    <location>
        <begin position="161"/>
        <end position="241"/>
    </location>
</feature>
<accession>A9UQ24</accession>
<dbReference type="SUPFAM" id="SSF50729">
    <property type="entry name" value="PH domain-like"/>
    <property type="match status" value="2"/>
</dbReference>
<dbReference type="KEGG" id="mbr:MONBRDRAFT_5148"/>
<dbReference type="GO" id="GO:0043325">
    <property type="term" value="F:phosphatidylinositol-3,4-bisphosphate binding"/>
    <property type="evidence" value="ECO:0000318"/>
    <property type="project" value="GO_Central"/>
</dbReference>
<dbReference type="STRING" id="81824.A9UQ24"/>
<name>A9UQ24_MONBE</name>
<gene>
    <name evidence="3" type="ORF">MONBRDRAFT_5148</name>
</gene>
<evidence type="ECO:0000313" key="3">
    <source>
        <dbReference type="EMBL" id="EDQ92522.1"/>
    </source>
</evidence>
<dbReference type="Gene3D" id="2.30.29.30">
    <property type="entry name" value="Pleckstrin-homology domain (PH domain)/Phosphotyrosine-binding domain (PTB)"/>
    <property type="match status" value="2"/>
</dbReference>
<reference evidence="3 4" key="1">
    <citation type="journal article" date="2008" name="Nature">
        <title>The genome of the choanoflagellate Monosiga brevicollis and the origin of metazoans.</title>
        <authorList>
            <consortium name="JGI Sequencing"/>
            <person name="King N."/>
            <person name="Westbrook M.J."/>
            <person name="Young S.L."/>
            <person name="Kuo A."/>
            <person name="Abedin M."/>
            <person name="Chapman J."/>
            <person name="Fairclough S."/>
            <person name="Hellsten U."/>
            <person name="Isogai Y."/>
            <person name="Letunic I."/>
            <person name="Marr M."/>
            <person name="Pincus D."/>
            <person name="Putnam N."/>
            <person name="Rokas A."/>
            <person name="Wright K.J."/>
            <person name="Zuzow R."/>
            <person name="Dirks W."/>
            <person name="Good M."/>
            <person name="Goodstein D."/>
            <person name="Lemons D."/>
            <person name="Li W."/>
            <person name="Lyons J.B."/>
            <person name="Morris A."/>
            <person name="Nichols S."/>
            <person name="Richter D.J."/>
            <person name="Salamov A."/>
            <person name="Bork P."/>
            <person name="Lim W.A."/>
            <person name="Manning G."/>
            <person name="Miller W.T."/>
            <person name="McGinnis W."/>
            <person name="Shapiro H."/>
            <person name="Tjian R."/>
            <person name="Grigoriev I.V."/>
            <person name="Rokhsar D."/>
        </authorList>
    </citation>
    <scope>NUCLEOTIDE SEQUENCE [LARGE SCALE GENOMIC DNA]</scope>
    <source>
        <strain evidence="4">MX1 / ATCC 50154</strain>
    </source>
</reference>
<dbReference type="EMBL" id="CH991543">
    <property type="protein sequence ID" value="EDQ92522.1"/>
    <property type="molecule type" value="Genomic_DNA"/>
</dbReference>
<dbReference type="GO" id="GO:0005543">
    <property type="term" value="F:phospholipid binding"/>
    <property type="evidence" value="ECO:0000318"/>
    <property type="project" value="GO_Central"/>
</dbReference>
<proteinExistence type="predicted"/>
<evidence type="ECO:0000256" key="1">
    <source>
        <dbReference type="SAM" id="MobiDB-lite"/>
    </source>
</evidence>
<organism evidence="3 4">
    <name type="scientific">Monosiga brevicollis</name>
    <name type="common">Choanoflagellate</name>
    <dbReference type="NCBI Taxonomy" id="81824"/>
    <lineage>
        <taxon>Eukaryota</taxon>
        <taxon>Choanoflagellata</taxon>
        <taxon>Craspedida</taxon>
        <taxon>Salpingoecidae</taxon>
        <taxon>Monosiga</taxon>
    </lineage>
</organism>
<dbReference type="InParanoid" id="A9UQ24"/>
<evidence type="ECO:0000313" key="4">
    <source>
        <dbReference type="Proteomes" id="UP000001357"/>
    </source>
</evidence>
<feature type="domain" description="PH" evidence="2">
    <location>
        <begin position="1"/>
        <end position="101"/>
    </location>
</feature>
<keyword evidence="4" id="KW-1185">Reference proteome</keyword>
<dbReference type="Pfam" id="PF00169">
    <property type="entry name" value="PH"/>
    <property type="match status" value="2"/>
</dbReference>
<protein>
    <recommendedName>
        <fullName evidence="2">PH domain-containing protein</fullName>
    </recommendedName>
</protein>
<dbReference type="PROSITE" id="PS50003">
    <property type="entry name" value="PH_DOMAIN"/>
    <property type="match status" value="2"/>
</dbReference>
<dbReference type="InterPro" id="IPR051707">
    <property type="entry name" value="PI-Interact_SigTrans_Reg"/>
</dbReference>
<dbReference type="InterPro" id="IPR011993">
    <property type="entry name" value="PH-like_dom_sf"/>
</dbReference>
<dbReference type="RefSeq" id="XP_001742284.1">
    <property type="nucleotide sequence ID" value="XM_001742232.1"/>
</dbReference>
<dbReference type="FunFam" id="2.30.29.30:FF:000286">
    <property type="entry name" value="PH-protein kinase domain containing protein"/>
    <property type="match status" value="1"/>
</dbReference>
<dbReference type="PANTHER" id="PTHR14336:SF8">
    <property type="entry name" value="PROTEIN OPY1"/>
    <property type="match status" value="1"/>
</dbReference>
<dbReference type="GO" id="GO:0005886">
    <property type="term" value="C:plasma membrane"/>
    <property type="evidence" value="ECO:0000318"/>
    <property type="project" value="GO_Central"/>
</dbReference>